<dbReference type="EMBL" id="NCKW01006803">
    <property type="protein sequence ID" value="POM70754.1"/>
    <property type="molecule type" value="Genomic_DNA"/>
</dbReference>
<dbReference type="OrthoDB" id="194358at2759"/>
<keyword evidence="5" id="KW-1185">Reference proteome</keyword>
<feature type="repeat" description="ANK" evidence="3">
    <location>
        <begin position="211"/>
        <end position="243"/>
    </location>
</feature>
<reference evidence="4 5" key="1">
    <citation type="journal article" date="2017" name="Genome Biol. Evol.">
        <title>Phytophthora megakarya and P. palmivora, closely related causal agents of cacao black pod rot, underwent increases in genome sizes and gene numbers by different mechanisms.</title>
        <authorList>
            <person name="Ali S.S."/>
            <person name="Shao J."/>
            <person name="Lary D.J."/>
            <person name="Kronmiller B."/>
            <person name="Shen D."/>
            <person name="Strem M.D."/>
            <person name="Amoako-Attah I."/>
            <person name="Akrofi A.Y."/>
            <person name="Begoude B.A."/>
            <person name="Ten Hoopen G.M."/>
            <person name="Coulibaly K."/>
            <person name="Kebe B.I."/>
            <person name="Melnick R.L."/>
            <person name="Guiltinan M.J."/>
            <person name="Tyler B.M."/>
            <person name="Meinhardt L.W."/>
            <person name="Bailey B.A."/>
        </authorList>
    </citation>
    <scope>NUCLEOTIDE SEQUENCE [LARGE SCALE GENOMIC DNA]</scope>
    <source>
        <strain evidence="5">sbr112.9</strain>
    </source>
</reference>
<keyword evidence="1" id="KW-0677">Repeat</keyword>
<name>A0A2P4XYX2_9STRA</name>
<proteinExistence type="predicted"/>
<evidence type="ECO:0000313" key="5">
    <source>
        <dbReference type="Proteomes" id="UP000237271"/>
    </source>
</evidence>
<organism evidence="4 5">
    <name type="scientific">Phytophthora palmivora</name>
    <dbReference type="NCBI Taxonomy" id="4796"/>
    <lineage>
        <taxon>Eukaryota</taxon>
        <taxon>Sar</taxon>
        <taxon>Stramenopiles</taxon>
        <taxon>Oomycota</taxon>
        <taxon>Peronosporomycetes</taxon>
        <taxon>Peronosporales</taxon>
        <taxon>Peronosporaceae</taxon>
        <taxon>Phytophthora</taxon>
    </lineage>
</organism>
<evidence type="ECO:0000256" key="3">
    <source>
        <dbReference type="PROSITE-ProRule" id="PRU00023"/>
    </source>
</evidence>
<dbReference type="InterPro" id="IPR036770">
    <property type="entry name" value="Ankyrin_rpt-contain_sf"/>
</dbReference>
<evidence type="ECO:0000256" key="1">
    <source>
        <dbReference type="ARBA" id="ARBA00022737"/>
    </source>
</evidence>
<keyword evidence="2 3" id="KW-0040">ANK repeat</keyword>
<feature type="repeat" description="ANK" evidence="3">
    <location>
        <begin position="79"/>
        <end position="111"/>
    </location>
</feature>
<dbReference type="InterPro" id="IPR002110">
    <property type="entry name" value="Ankyrin_rpt"/>
</dbReference>
<dbReference type="PROSITE" id="PS50088">
    <property type="entry name" value="ANK_REPEAT"/>
    <property type="match status" value="3"/>
</dbReference>
<protein>
    <submittedName>
        <fullName evidence="4">Uncharacterized protein</fullName>
    </submittedName>
</protein>
<dbReference type="PROSITE" id="PS50297">
    <property type="entry name" value="ANK_REP_REGION"/>
    <property type="match status" value="3"/>
</dbReference>
<feature type="repeat" description="ANK" evidence="3">
    <location>
        <begin position="178"/>
        <end position="210"/>
    </location>
</feature>
<evidence type="ECO:0000313" key="4">
    <source>
        <dbReference type="EMBL" id="POM70754.1"/>
    </source>
</evidence>
<dbReference type="AlphaFoldDB" id="A0A2P4XYX2"/>
<dbReference type="Proteomes" id="UP000237271">
    <property type="component" value="Unassembled WGS sequence"/>
</dbReference>
<gene>
    <name evidence="4" type="ORF">PHPALM_12760</name>
</gene>
<dbReference type="SMART" id="SM00248">
    <property type="entry name" value="ANK"/>
    <property type="match status" value="8"/>
</dbReference>
<comment type="caution">
    <text evidence="4">The sequence shown here is derived from an EMBL/GenBank/DDBJ whole genome shotgun (WGS) entry which is preliminary data.</text>
</comment>
<evidence type="ECO:0000256" key="2">
    <source>
        <dbReference type="ARBA" id="ARBA00023043"/>
    </source>
</evidence>
<dbReference type="PANTHER" id="PTHR24198">
    <property type="entry name" value="ANKYRIN REPEAT AND PROTEIN KINASE DOMAIN-CONTAINING PROTEIN"/>
    <property type="match status" value="1"/>
</dbReference>
<sequence length="594" mass="66041">MELTTVNISHAVSLSSIDEVHKAWLTAGANGDVNTMRQLWRQFPEWLDFNRNVGSTTSYSPSQRQARFCSWGDFHLHTIGASALHTSAWDGNVDIVEFLLESGQDPNAADNSGVTAMMVAILHLNLMTMRCILRDGEAVRRNLVVDCREEQDERVELVLAVINLLLRFNGDVDARSKDGKTALHNSTGDDAYEVAKVLLDSGASIDAVDENMKTPLHYCVQEGGLLVTELLLSRGANIDLEDKNGISPLTLVLQHANVSVLQLFLNHHQCVATVERQDFAATVLFQAVENGVESIVRYVVENEYTSVAVRNAAGETPFHRAILKRNPPLMELLADLDPVGHNLTAVTTEFETPTHYAARYGSTREVEMLLQCLTSVFGDLQELGTANHLNAVDKRGMTSLYIVGTTTPPYKRIVNPFDQWNTSTPASHHVRDAKAQLLLHHGARIFPRDVLVQKMAHQSSHCRVILPVPVQRFLRIWIVEDEACYGTDEPEDEETVHTGPNVDLVEALTELCVQWMTSVSCTGSWASLLPILICAGYAHDIVALLVELPLQRSRLPVLLHQLEKFARHQLRHPLLLQLHNELLEASRAVEVAST</sequence>
<dbReference type="Gene3D" id="1.25.40.20">
    <property type="entry name" value="Ankyrin repeat-containing domain"/>
    <property type="match status" value="3"/>
</dbReference>
<dbReference type="Pfam" id="PF12796">
    <property type="entry name" value="Ank_2"/>
    <property type="match status" value="3"/>
</dbReference>
<dbReference type="SUPFAM" id="SSF48403">
    <property type="entry name" value="Ankyrin repeat"/>
    <property type="match status" value="1"/>
</dbReference>
<accession>A0A2P4XYX2</accession>
<dbReference type="PANTHER" id="PTHR24198:SF165">
    <property type="entry name" value="ANKYRIN REPEAT-CONTAINING PROTEIN-RELATED"/>
    <property type="match status" value="1"/>
</dbReference>